<name>A0AA47P4Y8_MERPO</name>
<dbReference type="InterPro" id="IPR001039">
    <property type="entry name" value="MHC_I_a_a1/a2"/>
</dbReference>
<gene>
    <name evidence="4" type="primary">MR1_12</name>
    <name evidence="4" type="ORF">N1851_013813</name>
</gene>
<dbReference type="PANTHER" id="PTHR16675">
    <property type="entry name" value="MHC CLASS I-RELATED"/>
    <property type="match status" value="1"/>
</dbReference>
<proteinExistence type="inferred from homology"/>
<evidence type="ECO:0000313" key="4">
    <source>
        <dbReference type="EMBL" id="KAK0146857.1"/>
    </source>
</evidence>
<keyword evidence="1" id="KW-0325">Glycoprotein</keyword>
<comment type="similarity">
    <text evidence="2">Belongs to the MHC class I family.</text>
</comment>
<evidence type="ECO:0000256" key="2">
    <source>
        <dbReference type="RuleBase" id="RU004439"/>
    </source>
</evidence>
<protein>
    <submittedName>
        <fullName evidence="4">Major histocompatibility complex class I-related gene protein</fullName>
    </submittedName>
</protein>
<reference evidence="4" key="1">
    <citation type="journal article" date="2023" name="Front. Mar. Sci.">
        <title>A new Merluccius polli reference genome to investigate the effects of global change in West African waters.</title>
        <authorList>
            <person name="Mateo J.L."/>
            <person name="Blanco-Fernandez C."/>
            <person name="Garcia-Vazquez E."/>
            <person name="Machado-Schiaffino G."/>
        </authorList>
    </citation>
    <scope>NUCLEOTIDE SEQUENCE</scope>
    <source>
        <strain evidence="4">C29</strain>
        <tissue evidence="4">Fin</tissue>
    </source>
</reference>
<dbReference type="Gene3D" id="3.30.500.10">
    <property type="entry name" value="MHC class I-like antigen recognition-like"/>
    <property type="match status" value="2"/>
</dbReference>
<dbReference type="PRINTS" id="PR01638">
    <property type="entry name" value="MHCCLASSI"/>
</dbReference>
<keyword evidence="5" id="KW-1185">Reference proteome</keyword>
<feature type="domain" description="MHC class I-like antigen recognition-like" evidence="3">
    <location>
        <begin position="56"/>
        <end position="144"/>
    </location>
</feature>
<dbReference type="InterPro" id="IPR011161">
    <property type="entry name" value="MHC_I-like_Ag-recog"/>
</dbReference>
<sequence length="282" mass="32361">MGKPGSTIWATWAFAQGPLSREGPIAIGWVGSCSHLKRTEPKPTWKWTKTTCTVFHSLKVFCTVSSGVSNFPEFVLVVMMDELQIGYYDSNNQTAEPKQAWMDQLARDYPELQEMETKRGLDTQQRYKARIDDVKKHFNQTGGKFISNCGLSPNYLEEDTGHFLGSQQSFKADIETLKKHFNQTGGVHIYQVMFGCEWDDEDDTTDGYEQHGYDGEDFIALDLKTWTWIAAVQQAFYFKQRWDQDRAELQYLKNYLTKECVGGLKTFLAYGKSTLQRTGRVT</sequence>
<feature type="domain" description="MHC class I-like antigen recognition-like" evidence="3">
    <location>
        <begin position="153"/>
        <end position="275"/>
    </location>
</feature>
<dbReference type="InterPro" id="IPR037055">
    <property type="entry name" value="MHC_I-like_Ag-recog_sf"/>
</dbReference>
<organism evidence="4 5">
    <name type="scientific">Merluccius polli</name>
    <name type="common">Benguela hake</name>
    <name type="synonym">Merluccius cadenati</name>
    <dbReference type="NCBI Taxonomy" id="89951"/>
    <lineage>
        <taxon>Eukaryota</taxon>
        <taxon>Metazoa</taxon>
        <taxon>Chordata</taxon>
        <taxon>Craniata</taxon>
        <taxon>Vertebrata</taxon>
        <taxon>Euteleostomi</taxon>
        <taxon>Actinopterygii</taxon>
        <taxon>Neopterygii</taxon>
        <taxon>Teleostei</taxon>
        <taxon>Neoteleostei</taxon>
        <taxon>Acanthomorphata</taxon>
        <taxon>Zeiogadaria</taxon>
        <taxon>Gadariae</taxon>
        <taxon>Gadiformes</taxon>
        <taxon>Gadoidei</taxon>
        <taxon>Merlucciidae</taxon>
        <taxon>Merluccius</taxon>
    </lineage>
</organism>
<dbReference type="SUPFAM" id="SSF54452">
    <property type="entry name" value="MHC antigen-recognition domain"/>
    <property type="match status" value="2"/>
</dbReference>
<accession>A0AA47P4Y8</accession>
<dbReference type="PROSITE" id="PS51257">
    <property type="entry name" value="PROKAR_LIPOPROTEIN"/>
    <property type="match status" value="1"/>
</dbReference>
<dbReference type="AlphaFoldDB" id="A0AA47P4Y8"/>
<dbReference type="InterPro" id="IPR011162">
    <property type="entry name" value="MHC_I/II-like_Ag-recog"/>
</dbReference>
<dbReference type="GO" id="GO:0006955">
    <property type="term" value="P:immune response"/>
    <property type="evidence" value="ECO:0007669"/>
    <property type="project" value="TreeGrafter"/>
</dbReference>
<evidence type="ECO:0000313" key="5">
    <source>
        <dbReference type="Proteomes" id="UP001174136"/>
    </source>
</evidence>
<evidence type="ECO:0000256" key="1">
    <source>
        <dbReference type="ARBA" id="ARBA00023180"/>
    </source>
</evidence>
<dbReference type="PANTHER" id="PTHR16675:SF237">
    <property type="entry name" value="MHC CLASS I ANTIGEN TRANSCRIPT VARIANT 1-RELATED"/>
    <property type="match status" value="1"/>
</dbReference>
<dbReference type="GO" id="GO:0005615">
    <property type="term" value="C:extracellular space"/>
    <property type="evidence" value="ECO:0007669"/>
    <property type="project" value="TreeGrafter"/>
</dbReference>
<comment type="caution">
    <text evidence="4">The sequence shown here is derived from an EMBL/GenBank/DDBJ whole genome shotgun (WGS) entry which is preliminary data.</text>
</comment>
<dbReference type="EMBL" id="JAOPHQ010002547">
    <property type="protein sequence ID" value="KAK0146857.1"/>
    <property type="molecule type" value="Genomic_DNA"/>
</dbReference>
<dbReference type="InterPro" id="IPR050208">
    <property type="entry name" value="MHC_class-I_related"/>
</dbReference>
<dbReference type="GO" id="GO:0009897">
    <property type="term" value="C:external side of plasma membrane"/>
    <property type="evidence" value="ECO:0007669"/>
    <property type="project" value="TreeGrafter"/>
</dbReference>
<evidence type="ECO:0000259" key="3">
    <source>
        <dbReference type="Pfam" id="PF00129"/>
    </source>
</evidence>
<dbReference type="Proteomes" id="UP001174136">
    <property type="component" value="Unassembled WGS sequence"/>
</dbReference>
<dbReference type="Pfam" id="PF00129">
    <property type="entry name" value="MHC_I"/>
    <property type="match status" value="2"/>
</dbReference>